<sequence>MQIHWVPSSALDNPAWIEHSRSWKGGAPCETLVGLAISVNTSVKSILCLGSVFNCQDEDCPRARGISVFGSEDITITQEHSCNVSVSDVERRRVLYDMKEQARTNEQTRTRNLVLDACGRLPDELAVRLQDKTLEAMSRTVQRQREVPGRKHVDAKELRNVAFSTVFSNLGPDSNQRFLLWDSRNDDPGQVVIFLFATDAGINRLRMFEDWSGDGQFGFAPTNFMQIYTIAAVAGTHVIPSVFALLPNKTEGTYIRIFRKLAQVLGTSAPLTFMSDYELAARNAVELCFPGVILKGCLFHLAQSIHRNVSQRGYLNFYNQPNSEFRVIIRCLSALSLLPENMVEEGFNSLFALIGGLPVQQSNAAYVMFDYFASNYISKVNGSQIEPATFPIATWNSHQSVVRNLPRTNNALEGFHSAFRSNFSSVHPCLSKVIVALQNEEKHSQTRLRARLLDPRAPILAYKRKPKYVDNDRHIRDLVQDFDAAAPAQRNLITHLRALQYRLGSD</sequence>
<dbReference type="Pfam" id="PF10551">
    <property type="entry name" value="MULE"/>
    <property type="match status" value="1"/>
</dbReference>
<keyword evidence="2" id="KW-1185">Reference proteome</keyword>
<evidence type="ECO:0000259" key="1">
    <source>
        <dbReference type="Pfam" id="PF10551"/>
    </source>
</evidence>
<dbReference type="InterPro" id="IPR018289">
    <property type="entry name" value="MULE_transposase_dom"/>
</dbReference>
<dbReference type="PANTHER" id="PTHR47160:SF10">
    <property type="entry name" value="MULE TRANSPOSASE DOMAIN-CONTAINING PROTEIN"/>
    <property type="match status" value="1"/>
</dbReference>
<name>A0A1I7Z0Y5_9BILA</name>
<evidence type="ECO:0000313" key="2">
    <source>
        <dbReference type="Proteomes" id="UP000095287"/>
    </source>
</evidence>
<evidence type="ECO:0000313" key="3">
    <source>
        <dbReference type="WBParaSite" id="L893_g21497.t1"/>
    </source>
</evidence>
<organism evidence="2 3">
    <name type="scientific">Steinernema glaseri</name>
    <dbReference type="NCBI Taxonomy" id="37863"/>
    <lineage>
        <taxon>Eukaryota</taxon>
        <taxon>Metazoa</taxon>
        <taxon>Ecdysozoa</taxon>
        <taxon>Nematoda</taxon>
        <taxon>Chromadorea</taxon>
        <taxon>Rhabditida</taxon>
        <taxon>Tylenchina</taxon>
        <taxon>Panagrolaimomorpha</taxon>
        <taxon>Strongyloidoidea</taxon>
        <taxon>Steinernematidae</taxon>
        <taxon>Steinernema</taxon>
    </lineage>
</organism>
<accession>A0A1I7Z0Y5</accession>
<dbReference type="AlphaFoldDB" id="A0A1I7Z0Y5"/>
<dbReference type="Proteomes" id="UP000095287">
    <property type="component" value="Unplaced"/>
</dbReference>
<dbReference type="WBParaSite" id="L893_g21497.t1">
    <property type="protein sequence ID" value="L893_g21497.t1"/>
    <property type="gene ID" value="L893_g21497"/>
</dbReference>
<proteinExistence type="predicted"/>
<feature type="domain" description="MULE transposase" evidence="1">
    <location>
        <begin position="225"/>
        <end position="303"/>
    </location>
</feature>
<reference evidence="3" key="1">
    <citation type="submission" date="2016-11" db="UniProtKB">
        <authorList>
            <consortium name="WormBaseParasite"/>
        </authorList>
    </citation>
    <scope>IDENTIFICATION</scope>
</reference>
<protein>
    <submittedName>
        <fullName evidence="3">MULE domain-containing protein</fullName>
    </submittedName>
</protein>
<dbReference type="PANTHER" id="PTHR47160">
    <property type="entry name" value="PUTATIVE-RELATED"/>
    <property type="match status" value="1"/>
</dbReference>